<accession>A0A8J4TZT2</accession>
<proteinExistence type="predicted"/>
<organism evidence="1 2">
    <name type="scientific">Clarias magur</name>
    <name type="common">Asian catfish</name>
    <name type="synonym">Macropteronotus magur</name>
    <dbReference type="NCBI Taxonomy" id="1594786"/>
    <lineage>
        <taxon>Eukaryota</taxon>
        <taxon>Metazoa</taxon>
        <taxon>Chordata</taxon>
        <taxon>Craniata</taxon>
        <taxon>Vertebrata</taxon>
        <taxon>Euteleostomi</taxon>
        <taxon>Actinopterygii</taxon>
        <taxon>Neopterygii</taxon>
        <taxon>Teleostei</taxon>
        <taxon>Ostariophysi</taxon>
        <taxon>Siluriformes</taxon>
        <taxon>Clariidae</taxon>
        <taxon>Clarias</taxon>
    </lineage>
</organism>
<dbReference type="EMBL" id="QNUK01001549">
    <property type="protein sequence ID" value="KAF5880227.1"/>
    <property type="molecule type" value="Genomic_DNA"/>
</dbReference>
<sequence length="80" mass="9267">MIPSCMKFGRLKDKQQQPSFQLNRGVIHIEGTAEALGSSYRLTTIHAVIGPCGILSFVSSRCKLERFFLKFCRRYHDWEM</sequence>
<evidence type="ECO:0000313" key="2">
    <source>
        <dbReference type="Proteomes" id="UP000727407"/>
    </source>
</evidence>
<keyword evidence="2" id="KW-1185">Reference proteome</keyword>
<evidence type="ECO:0000313" key="1">
    <source>
        <dbReference type="EMBL" id="KAF5880227.1"/>
    </source>
</evidence>
<feature type="non-terminal residue" evidence="1">
    <location>
        <position position="1"/>
    </location>
</feature>
<gene>
    <name evidence="1" type="primary">guaA</name>
    <name evidence="1" type="ORF">DAT39_023271</name>
</gene>
<dbReference type="AlphaFoldDB" id="A0A8J4TZT2"/>
<name>A0A8J4TZT2_CLAMG</name>
<reference evidence="1" key="1">
    <citation type="submission" date="2020-07" db="EMBL/GenBank/DDBJ databases">
        <title>Clarias magur genome sequencing, assembly and annotation.</title>
        <authorList>
            <person name="Kushwaha B."/>
            <person name="Kumar R."/>
            <person name="Das P."/>
            <person name="Joshi C.G."/>
            <person name="Kumar D."/>
            <person name="Nagpure N.S."/>
            <person name="Pandey M."/>
            <person name="Agarwal S."/>
            <person name="Srivastava S."/>
            <person name="Singh M."/>
            <person name="Sahoo L."/>
            <person name="Jayasankar P."/>
            <person name="Meher P.K."/>
            <person name="Koringa P.G."/>
            <person name="Iquebal M.A."/>
            <person name="Das S.P."/>
            <person name="Bit A."/>
            <person name="Patnaik S."/>
            <person name="Patel N."/>
            <person name="Shah T.M."/>
            <person name="Hinsu A."/>
            <person name="Jena J.K."/>
        </authorList>
    </citation>
    <scope>NUCLEOTIDE SEQUENCE</scope>
    <source>
        <strain evidence="1">CIFAMagur01</strain>
        <tissue evidence="1">Testis</tissue>
    </source>
</reference>
<comment type="caution">
    <text evidence="1">The sequence shown here is derived from an EMBL/GenBank/DDBJ whole genome shotgun (WGS) entry which is preliminary data.</text>
</comment>
<protein>
    <submittedName>
        <fullName evidence="1">GMP synthase</fullName>
    </submittedName>
</protein>
<dbReference type="Proteomes" id="UP000727407">
    <property type="component" value="Unassembled WGS sequence"/>
</dbReference>